<keyword evidence="5" id="KW-1185">Reference proteome</keyword>
<feature type="repeat" description="ANK" evidence="3">
    <location>
        <begin position="81"/>
        <end position="113"/>
    </location>
</feature>
<protein>
    <submittedName>
        <fullName evidence="4">Uncharacterized protein</fullName>
    </submittedName>
</protein>
<dbReference type="SUPFAM" id="SSF48403">
    <property type="entry name" value="Ankyrin repeat"/>
    <property type="match status" value="1"/>
</dbReference>
<reference evidence="4 5" key="1">
    <citation type="submission" date="2017-11" db="EMBL/GenBank/DDBJ databases">
        <title>Draft genome sequence of magnetotactic bacterium Magnetospirillum kuznetsovii LBB-42.</title>
        <authorList>
            <person name="Grouzdev D.S."/>
            <person name="Rysina M.S."/>
            <person name="Baslerov R.V."/>
            <person name="Koziaeva V."/>
        </authorList>
    </citation>
    <scope>NUCLEOTIDE SEQUENCE [LARGE SCALE GENOMIC DNA]</scope>
    <source>
        <strain evidence="4 5">LBB-42</strain>
    </source>
</reference>
<dbReference type="InterPro" id="IPR036770">
    <property type="entry name" value="Ankyrin_rpt-contain_sf"/>
</dbReference>
<feature type="repeat" description="ANK" evidence="3">
    <location>
        <begin position="175"/>
        <end position="207"/>
    </location>
</feature>
<proteinExistence type="predicted"/>
<dbReference type="PROSITE" id="PS50297">
    <property type="entry name" value="ANK_REP_REGION"/>
    <property type="match status" value="2"/>
</dbReference>
<evidence type="ECO:0000313" key="4">
    <source>
        <dbReference type="EMBL" id="RAU20283.1"/>
    </source>
</evidence>
<dbReference type="EMBL" id="PGTO01000027">
    <property type="protein sequence ID" value="RAU20283.1"/>
    <property type="molecule type" value="Genomic_DNA"/>
</dbReference>
<evidence type="ECO:0000313" key="5">
    <source>
        <dbReference type="Proteomes" id="UP000251075"/>
    </source>
</evidence>
<keyword evidence="2 3" id="KW-0040">ANK repeat</keyword>
<dbReference type="InterPro" id="IPR050745">
    <property type="entry name" value="Multifunctional_regulatory"/>
</dbReference>
<feature type="repeat" description="ANK" evidence="3">
    <location>
        <begin position="208"/>
        <end position="240"/>
    </location>
</feature>
<dbReference type="PROSITE" id="PS50088">
    <property type="entry name" value="ANK_REPEAT"/>
    <property type="match status" value="3"/>
</dbReference>
<evidence type="ECO:0000256" key="1">
    <source>
        <dbReference type="ARBA" id="ARBA00022737"/>
    </source>
</evidence>
<evidence type="ECO:0000256" key="3">
    <source>
        <dbReference type="PROSITE-ProRule" id="PRU00023"/>
    </source>
</evidence>
<dbReference type="Proteomes" id="UP000251075">
    <property type="component" value="Unassembled WGS sequence"/>
</dbReference>
<comment type="caution">
    <text evidence="4">The sequence shown here is derived from an EMBL/GenBank/DDBJ whole genome shotgun (WGS) entry which is preliminary data.</text>
</comment>
<sequence>MRFPTTGCRGKEAGMPWHNGLRSALLALILILMLAGSAQANPIYIPPDPPIFKAIKDGNAVQVEAMLAADPALLSLRHPYSRSSLLHFAIGERKKDVVRVLLDRAADMDEVNSSGETLLFHAWEPEIATLLLDRGAKIDARNKNGETPLISEAFVEDFLAVLIKRGANVMATANDGSTALHVAARTRSQLSLKRLLAAGANVNAVTADGATALHVAAANECNECVDLLLGAGAEINARDNSGHTPLWMALHNFSREKRAADVLIRNGAKQ</sequence>
<dbReference type="AlphaFoldDB" id="A0A364NT72"/>
<accession>A0A364NT72</accession>
<dbReference type="PANTHER" id="PTHR24189">
    <property type="entry name" value="MYOTROPHIN"/>
    <property type="match status" value="1"/>
</dbReference>
<evidence type="ECO:0000256" key="2">
    <source>
        <dbReference type="ARBA" id="ARBA00023043"/>
    </source>
</evidence>
<dbReference type="OrthoDB" id="671583at2"/>
<gene>
    <name evidence="4" type="ORF">CU669_19140</name>
</gene>
<dbReference type="Pfam" id="PF12796">
    <property type="entry name" value="Ank_2"/>
    <property type="match status" value="2"/>
</dbReference>
<dbReference type="Gene3D" id="1.25.40.20">
    <property type="entry name" value="Ankyrin repeat-containing domain"/>
    <property type="match status" value="3"/>
</dbReference>
<dbReference type="InterPro" id="IPR002110">
    <property type="entry name" value="Ankyrin_rpt"/>
</dbReference>
<keyword evidence="1" id="KW-0677">Repeat</keyword>
<organism evidence="4 5">
    <name type="scientific">Paramagnetospirillum kuznetsovii</name>
    <dbReference type="NCBI Taxonomy" id="2053833"/>
    <lineage>
        <taxon>Bacteria</taxon>
        <taxon>Pseudomonadati</taxon>
        <taxon>Pseudomonadota</taxon>
        <taxon>Alphaproteobacteria</taxon>
        <taxon>Rhodospirillales</taxon>
        <taxon>Magnetospirillaceae</taxon>
        <taxon>Paramagnetospirillum</taxon>
    </lineage>
</organism>
<name>A0A364NT72_9PROT</name>
<dbReference type="SMART" id="SM00248">
    <property type="entry name" value="ANK"/>
    <property type="match status" value="5"/>
</dbReference>